<comment type="caution">
    <text evidence="8">The sequence shown here is derived from an EMBL/GenBank/DDBJ whole genome shotgun (WGS) entry which is preliminary data.</text>
</comment>
<evidence type="ECO:0000313" key="9">
    <source>
        <dbReference type="Proteomes" id="UP000216021"/>
    </source>
</evidence>
<dbReference type="InterPro" id="IPR052062">
    <property type="entry name" value="Murein_DD/LD_carboxypeptidase"/>
</dbReference>
<evidence type="ECO:0000256" key="5">
    <source>
        <dbReference type="ARBA" id="ARBA00022807"/>
    </source>
</evidence>
<dbReference type="GO" id="GO:0008234">
    <property type="term" value="F:cysteine-type peptidase activity"/>
    <property type="evidence" value="ECO:0007669"/>
    <property type="project" value="UniProtKB-KW"/>
</dbReference>
<dbReference type="Proteomes" id="UP000216021">
    <property type="component" value="Unassembled WGS sequence"/>
</dbReference>
<gene>
    <name evidence="8" type="ORF">BMI79_05980</name>
</gene>
<dbReference type="PANTHER" id="PTHR47360">
    <property type="entry name" value="MUREIN DD-ENDOPEPTIDASE MEPS/MUREIN LD-CARBOXYPEPTIDASE"/>
    <property type="match status" value="1"/>
</dbReference>
<evidence type="ECO:0000313" key="8">
    <source>
        <dbReference type="EMBL" id="OMQ24385.1"/>
    </source>
</evidence>
<name>A0A1S8CN21_9GAMM</name>
<comment type="similarity">
    <text evidence="1">Belongs to the peptidase C40 family.</text>
</comment>
<evidence type="ECO:0000256" key="2">
    <source>
        <dbReference type="ARBA" id="ARBA00022670"/>
    </source>
</evidence>
<reference evidence="8 9" key="1">
    <citation type="submission" date="2016-11" db="EMBL/GenBank/DDBJ databases">
        <title>Rahnella oryzae sp. nov., isolated from rice root.</title>
        <authorList>
            <person name="Zhang X.-X."/>
            <person name="Zhang J."/>
        </authorList>
    </citation>
    <scope>NUCLEOTIDE SEQUENCE [LARGE SCALE GENOMIC DNA]</scope>
    <source>
        <strain evidence="8 9">J11-6</strain>
    </source>
</reference>
<keyword evidence="3 6" id="KW-0732">Signal</keyword>
<dbReference type="InterPro" id="IPR038765">
    <property type="entry name" value="Papain-like_cys_pep_sf"/>
</dbReference>
<dbReference type="GO" id="GO:0006508">
    <property type="term" value="P:proteolysis"/>
    <property type="evidence" value="ECO:0007669"/>
    <property type="project" value="UniProtKB-KW"/>
</dbReference>
<dbReference type="AlphaFoldDB" id="A0A1S8CN21"/>
<feature type="chain" id="PRO_5012413437" evidence="6">
    <location>
        <begin position="20"/>
        <end position="176"/>
    </location>
</feature>
<sequence length="176" mass="19680">MLKIFTPLLVVLTSLSVFSAAASTSTNIKQDFFNSSFASSNSPDKSGDSDTQRLKKILSHYDEWEGVRYKFGGNSRKGIDCSAYMQRIFADEFSLNLPRSSHEQSKLGSHVAKDDLATGDLVFFKTSARERHVGVYIGDGKFLHASTKVGVTVSELDNQYWKTKYVQARRINHAEV</sequence>
<evidence type="ECO:0000259" key="7">
    <source>
        <dbReference type="PROSITE" id="PS51935"/>
    </source>
</evidence>
<keyword evidence="4 8" id="KW-0378">Hydrolase</keyword>
<keyword evidence="9" id="KW-1185">Reference proteome</keyword>
<keyword evidence="2" id="KW-0645">Protease</keyword>
<dbReference type="Pfam" id="PF00877">
    <property type="entry name" value="NLPC_P60"/>
    <property type="match status" value="1"/>
</dbReference>
<keyword evidence="5" id="KW-0788">Thiol protease</keyword>
<dbReference type="RefSeq" id="WP_076941269.1">
    <property type="nucleotide sequence ID" value="NZ_MOXD01000003.1"/>
</dbReference>
<feature type="domain" description="NlpC/P60" evidence="7">
    <location>
        <begin position="51"/>
        <end position="172"/>
    </location>
</feature>
<dbReference type="STRING" id="2034155.BMI79_05980"/>
<organism evidence="8 9">
    <name type="scientific">Serratia oryzae</name>
    <dbReference type="NCBI Taxonomy" id="2034155"/>
    <lineage>
        <taxon>Bacteria</taxon>
        <taxon>Pseudomonadati</taxon>
        <taxon>Pseudomonadota</taxon>
        <taxon>Gammaproteobacteria</taxon>
        <taxon>Enterobacterales</taxon>
        <taxon>Yersiniaceae</taxon>
        <taxon>Serratia</taxon>
    </lineage>
</organism>
<evidence type="ECO:0000256" key="3">
    <source>
        <dbReference type="ARBA" id="ARBA00022729"/>
    </source>
</evidence>
<feature type="signal peptide" evidence="6">
    <location>
        <begin position="1"/>
        <end position="19"/>
    </location>
</feature>
<dbReference type="InterPro" id="IPR000064">
    <property type="entry name" value="NLP_P60_dom"/>
</dbReference>
<proteinExistence type="inferred from homology"/>
<evidence type="ECO:0000256" key="1">
    <source>
        <dbReference type="ARBA" id="ARBA00007074"/>
    </source>
</evidence>
<dbReference type="Gene3D" id="3.90.1720.10">
    <property type="entry name" value="endopeptidase domain like (from Nostoc punctiforme)"/>
    <property type="match status" value="1"/>
</dbReference>
<dbReference type="PANTHER" id="PTHR47360:SF1">
    <property type="entry name" value="ENDOPEPTIDASE NLPC-RELATED"/>
    <property type="match status" value="1"/>
</dbReference>
<dbReference type="EMBL" id="MOXD01000003">
    <property type="protein sequence ID" value="OMQ24385.1"/>
    <property type="molecule type" value="Genomic_DNA"/>
</dbReference>
<dbReference type="SUPFAM" id="SSF54001">
    <property type="entry name" value="Cysteine proteinases"/>
    <property type="match status" value="1"/>
</dbReference>
<evidence type="ECO:0000256" key="6">
    <source>
        <dbReference type="SAM" id="SignalP"/>
    </source>
</evidence>
<accession>A0A1S8CN21</accession>
<protein>
    <submittedName>
        <fullName evidence="8">Hydrolase</fullName>
    </submittedName>
</protein>
<evidence type="ECO:0000256" key="4">
    <source>
        <dbReference type="ARBA" id="ARBA00022801"/>
    </source>
</evidence>
<dbReference type="OrthoDB" id="9807055at2"/>
<dbReference type="PROSITE" id="PS51935">
    <property type="entry name" value="NLPC_P60"/>
    <property type="match status" value="1"/>
</dbReference>